<dbReference type="InterPro" id="IPR041700">
    <property type="entry name" value="OMP_b-brl_3"/>
</dbReference>
<dbReference type="Proteomes" id="UP000711407">
    <property type="component" value="Unassembled WGS sequence"/>
</dbReference>
<dbReference type="EMBL" id="DYXT01000036">
    <property type="protein sequence ID" value="HJE39499.1"/>
    <property type="molecule type" value="Genomic_DNA"/>
</dbReference>
<accession>A0A4Q0UA99</accession>
<proteinExistence type="predicted"/>
<reference evidence="2" key="2">
    <citation type="submission" date="2021-09" db="EMBL/GenBank/DDBJ databases">
        <authorList>
            <person name="Gilroy R."/>
        </authorList>
    </citation>
    <scope>NUCLEOTIDE SEQUENCE</scope>
    <source>
        <strain evidence="2">4100</strain>
    </source>
</reference>
<evidence type="ECO:0000259" key="1">
    <source>
        <dbReference type="Pfam" id="PF14905"/>
    </source>
</evidence>
<dbReference type="AlphaFoldDB" id="A0A4Q0UA99"/>
<name>A0A4Q0UA99_9BACT</name>
<sequence>MNHLKLYAAILSGAAFSVSPTLAQEAKQLEEVTVIASRTTSNAEGYTTNLRGTNVAKGKPAADVLGFLPNISREEGNFKINGLAVSDVYVDGVKLSDLSELSNIPGEIIDKVTVKYLAGSDNSAALSGGSIMITLRRPPESGYYGTVKATADWHRSCDFGNEGIGGLIYYRYKNLSIYDNLYAGATKLKEESEQWFETPDMGTIIKETTKSHGFDFRNRLSISQQFKSGTQLGGSYLIATSRPRPSSVAAGDNAVTSIDKRHNTLIQEGTVKLTLPLNQRGASMDVTADYYNRHSDDDAAYFYNDENIGIQTDRDNLNQWKIKADFLYPRSRSLSWKFGASAQWIASEYTPVSVMESDRFQLSDIPTKTTGFTPIVYAAAQGRVWKLRYSAGVNWQLNRIGYTDRHVNQTSHNTQWAINPTVQLMMPFGAKKDHALMLSYKHTLSDIPYTAISSVVDWTDSYNYTIGNPDLKAQSADMVMAGVSLLRNKLNITAVYARTHDRIYWQTFQDATDPEVVYTKPINISGQDLWGIGAEWMESPAKWWRFKLSGRVEITPENITIGSVHYDKTHFKEYFYFNNSFSFHNGWGGMLNVTFEPTYRNLDRTYHAVYDVSGRVFKSLLHNKLQIAVDFTALGNRRKLDRMAGTQKVTYKYTSPVQYIGVSVAWNFSGGKKVDVNVVDGIQDYHETKDNR</sequence>
<dbReference type="Pfam" id="PF14905">
    <property type="entry name" value="OMP_b-brl_3"/>
    <property type="match status" value="1"/>
</dbReference>
<protein>
    <submittedName>
        <fullName evidence="2">Outer membrane beta-barrel family protein</fullName>
    </submittedName>
</protein>
<dbReference type="SUPFAM" id="SSF56935">
    <property type="entry name" value="Porins"/>
    <property type="match status" value="1"/>
</dbReference>
<feature type="domain" description="Outer membrane protein beta-barrel" evidence="1">
    <location>
        <begin position="278"/>
        <end position="663"/>
    </location>
</feature>
<gene>
    <name evidence="2" type="ORF">K8V47_07075</name>
</gene>
<reference evidence="2" key="1">
    <citation type="journal article" date="2021" name="PeerJ">
        <title>Extensive microbial diversity within the chicken gut microbiome revealed by metagenomics and culture.</title>
        <authorList>
            <person name="Gilroy R."/>
            <person name="Ravi A."/>
            <person name="Getino M."/>
            <person name="Pursley I."/>
            <person name="Horton D.L."/>
            <person name="Alikhan N.F."/>
            <person name="Baker D."/>
            <person name="Gharbi K."/>
            <person name="Hall N."/>
            <person name="Watson M."/>
            <person name="Adriaenssens E.M."/>
            <person name="Foster-Nyarko E."/>
            <person name="Jarju S."/>
            <person name="Secka A."/>
            <person name="Antonio M."/>
            <person name="Oren A."/>
            <person name="Chaudhuri R.R."/>
            <person name="La Ragione R."/>
            <person name="Hildebrand F."/>
            <person name="Pallen M.J."/>
        </authorList>
    </citation>
    <scope>NUCLEOTIDE SEQUENCE</scope>
    <source>
        <strain evidence="2">4100</strain>
    </source>
</reference>
<organism evidence="2 3">
    <name type="scientific">Candidatus Amulumruptor caecigallinarius</name>
    <dbReference type="NCBI Taxonomy" id="2109911"/>
    <lineage>
        <taxon>Bacteria</taxon>
        <taxon>Pseudomonadati</taxon>
        <taxon>Bacteroidota</taxon>
        <taxon>Bacteroidia</taxon>
        <taxon>Bacteroidales</taxon>
        <taxon>Muribaculaceae</taxon>
        <taxon>Candidatus Amulumruptor</taxon>
    </lineage>
</organism>
<comment type="caution">
    <text evidence="2">The sequence shown here is derived from an EMBL/GenBank/DDBJ whole genome shotgun (WGS) entry which is preliminary data.</text>
</comment>
<evidence type="ECO:0000313" key="3">
    <source>
        <dbReference type="Proteomes" id="UP000711407"/>
    </source>
</evidence>
<evidence type="ECO:0000313" key="2">
    <source>
        <dbReference type="EMBL" id="HJE39499.1"/>
    </source>
</evidence>